<protein>
    <submittedName>
        <fullName evidence="1">Uncharacterized protein</fullName>
    </submittedName>
</protein>
<evidence type="ECO:0000313" key="2">
    <source>
        <dbReference type="Proteomes" id="UP001498398"/>
    </source>
</evidence>
<evidence type="ECO:0000313" key="1">
    <source>
        <dbReference type="EMBL" id="KAK7448115.1"/>
    </source>
</evidence>
<sequence>MATSQVTAHLVTPTSLQPLNMSSSGILADGKLIAYDRLCCPSTNTVEKNLPVFTNSEDSASESGEMPLLDLLDSLDLTVLAGLSSENKHSMAVQLVHCLLVVSPSADAMMSRYFSGKNPTKTNKTLLIV</sequence>
<proteinExistence type="predicted"/>
<dbReference type="Proteomes" id="UP001498398">
    <property type="component" value="Unassembled WGS sequence"/>
</dbReference>
<reference evidence="1 2" key="1">
    <citation type="submission" date="2024-01" db="EMBL/GenBank/DDBJ databases">
        <title>A draft genome for the cacao thread blight pathogen Marasmiellus scandens.</title>
        <authorList>
            <person name="Baruah I.K."/>
            <person name="Leung J."/>
            <person name="Bukari Y."/>
            <person name="Amoako-Attah I."/>
            <person name="Meinhardt L.W."/>
            <person name="Bailey B.A."/>
            <person name="Cohen S.P."/>
        </authorList>
    </citation>
    <scope>NUCLEOTIDE SEQUENCE [LARGE SCALE GENOMIC DNA]</scope>
    <source>
        <strain evidence="1 2">GH-19</strain>
    </source>
</reference>
<organism evidence="1 2">
    <name type="scientific">Marasmiellus scandens</name>
    <dbReference type="NCBI Taxonomy" id="2682957"/>
    <lineage>
        <taxon>Eukaryota</taxon>
        <taxon>Fungi</taxon>
        <taxon>Dikarya</taxon>
        <taxon>Basidiomycota</taxon>
        <taxon>Agaricomycotina</taxon>
        <taxon>Agaricomycetes</taxon>
        <taxon>Agaricomycetidae</taxon>
        <taxon>Agaricales</taxon>
        <taxon>Marasmiineae</taxon>
        <taxon>Omphalotaceae</taxon>
        <taxon>Marasmiellus</taxon>
    </lineage>
</organism>
<dbReference type="EMBL" id="JBANRG010000039">
    <property type="protein sequence ID" value="KAK7448115.1"/>
    <property type="molecule type" value="Genomic_DNA"/>
</dbReference>
<comment type="caution">
    <text evidence="1">The sequence shown here is derived from an EMBL/GenBank/DDBJ whole genome shotgun (WGS) entry which is preliminary data.</text>
</comment>
<gene>
    <name evidence="1" type="ORF">VKT23_013874</name>
</gene>
<keyword evidence="2" id="KW-1185">Reference proteome</keyword>
<accession>A0ABR1J4W1</accession>
<name>A0ABR1J4W1_9AGAR</name>